<gene>
    <name evidence="1" type="ORF">IIA_04890</name>
</gene>
<sequence>MRNRYEHLDENYTAVYCYDFPGKKDAVFVIDRKNLPLLMQYDVSWNHKKNSGTNRLNTGISARDPKGGSIIYLTRLIMGCTGDKEKVRNLTLNPFDLRECNLVVYQAGGQNKPDFNQKMQALADKVPHMPKVYPKKQIVEEKDIKVSKKDVTTSSKKSNIRLLTDPFSDKYVLFDGNKIINEMDMTLAEIFVEQFNLLNGKKGL</sequence>
<comment type="caution">
    <text evidence="1">The sequence shown here is derived from an EMBL/GenBank/DDBJ whole genome shotgun (WGS) entry which is preliminary data.</text>
</comment>
<organism evidence="1 2">
    <name type="scientific">Bacillus cereus (strain VD014)</name>
    <dbReference type="NCBI Taxonomy" id="1053223"/>
    <lineage>
        <taxon>Bacteria</taxon>
        <taxon>Bacillati</taxon>
        <taxon>Bacillota</taxon>
        <taxon>Bacilli</taxon>
        <taxon>Bacillales</taxon>
        <taxon>Bacillaceae</taxon>
        <taxon>Bacillus</taxon>
        <taxon>Bacillus cereus group</taxon>
    </lineage>
</organism>
<proteinExistence type="predicted"/>
<name>A0A9W5NN56_BACC8</name>
<protein>
    <submittedName>
        <fullName evidence="1">Uncharacterized protein</fullName>
    </submittedName>
</protein>
<evidence type="ECO:0000313" key="2">
    <source>
        <dbReference type="Proteomes" id="UP000006607"/>
    </source>
</evidence>
<dbReference type="EMBL" id="AHER01000044">
    <property type="protein sequence ID" value="EJR16194.1"/>
    <property type="molecule type" value="Genomic_DNA"/>
</dbReference>
<dbReference type="Proteomes" id="UP000006607">
    <property type="component" value="Unassembled WGS sequence"/>
</dbReference>
<evidence type="ECO:0000313" key="1">
    <source>
        <dbReference type="EMBL" id="EJR16194.1"/>
    </source>
</evidence>
<dbReference type="AlphaFoldDB" id="A0A9W5NN56"/>
<dbReference type="RefSeq" id="WP_001246056.1">
    <property type="nucleotide sequence ID" value="NZ_JH792025.1"/>
</dbReference>
<accession>A0A9W5NN56</accession>
<reference evidence="1" key="1">
    <citation type="submission" date="2012-04" db="EMBL/GenBank/DDBJ databases">
        <title>The Genome Sequence of Bacillus cereus VD014.</title>
        <authorList>
            <consortium name="The Broad Institute Genome Sequencing Platform"/>
            <consortium name="The Broad Institute Genome Sequencing Center for Infectious Disease"/>
            <person name="Feldgarden M."/>
            <person name="Van der Auwera G.A."/>
            <person name="Mahillon J."/>
            <person name="Duprez V."/>
            <person name="Timmery S."/>
            <person name="Mattelet C."/>
            <person name="Dierick K."/>
            <person name="Sun M."/>
            <person name="Yu Z."/>
            <person name="Zhu L."/>
            <person name="Hu X."/>
            <person name="Shank E.B."/>
            <person name="Swiecicka I."/>
            <person name="Hansen B.M."/>
            <person name="Andrup L."/>
            <person name="Young S.K."/>
            <person name="Zeng Q."/>
            <person name="Gargeya S."/>
            <person name="Fitzgerald M."/>
            <person name="Haas B."/>
            <person name="Abouelleil A."/>
            <person name="Alvarado L."/>
            <person name="Arachchi H.M."/>
            <person name="Berlin A."/>
            <person name="Chapman S.B."/>
            <person name="Goldberg J."/>
            <person name="Griggs A."/>
            <person name="Gujja S."/>
            <person name="Hansen M."/>
            <person name="Howarth C."/>
            <person name="Imamovic A."/>
            <person name="Larimer J."/>
            <person name="McCowen C."/>
            <person name="Montmayeur A."/>
            <person name="Murphy C."/>
            <person name="Neiman D."/>
            <person name="Pearson M."/>
            <person name="Priest M."/>
            <person name="Roberts A."/>
            <person name="Saif S."/>
            <person name="Shea T."/>
            <person name="Sisk P."/>
            <person name="Sykes S."/>
            <person name="Wortman J."/>
            <person name="Nusbaum C."/>
            <person name="Birren B."/>
        </authorList>
    </citation>
    <scope>NUCLEOTIDE SEQUENCE</scope>
    <source>
        <strain evidence="1">VD014</strain>
    </source>
</reference>